<gene>
    <name evidence="6" type="ORF">RUA4292_00121</name>
</gene>
<dbReference type="OrthoDB" id="7615137at2"/>
<dbReference type="PANTHER" id="PTHR30629">
    <property type="entry name" value="PROPHAGE INTEGRASE"/>
    <property type="match status" value="1"/>
</dbReference>
<dbReference type="GO" id="GO:0015074">
    <property type="term" value="P:DNA integration"/>
    <property type="evidence" value="ECO:0007669"/>
    <property type="project" value="UniProtKB-KW"/>
</dbReference>
<evidence type="ECO:0000256" key="2">
    <source>
        <dbReference type="ARBA" id="ARBA00022908"/>
    </source>
</evidence>
<dbReference type="GO" id="GO:0006310">
    <property type="term" value="P:DNA recombination"/>
    <property type="evidence" value="ECO:0007669"/>
    <property type="project" value="UniProtKB-KW"/>
</dbReference>
<dbReference type="GO" id="GO:0003677">
    <property type="term" value="F:DNA binding"/>
    <property type="evidence" value="ECO:0007669"/>
    <property type="project" value="UniProtKB-KW"/>
</dbReference>
<dbReference type="Gene3D" id="1.10.443.10">
    <property type="entry name" value="Intergrase catalytic core"/>
    <property type="match status" value="1"/>
</dbReference>
<dbReference type="PANTHER" id="PTHR30629:SF2">
    <property type="entry name" value="PROPHAGE INTEGRASE INTS-RELATED"/>
    <property type="match status" value="1"/>
</dbReference>
<dbReference type="InterPro" id="IPR002104">
    <property type="entry name" value="Integrase_catalytic"/>
</dbReference>
<evidence type="ECO:0000256" key="3">
    <source>
        <dbReference type="ARBA" id="ARBA00023125"/>
    </source>
</evidence>
<dbReference type="Proteomes" id="UP000050783">
    <property type="component" value="Unassembled WGS sequence"/>
</dbReference>
<keyword evidence="3" id="KW-0238">DNA-binding</keyword>
<evidence type="ECO:0000259" key="5">
    <source>
        <dbReference type="PROSITE" id="PS51898"/>
    </source>
</evidence>
<dbReference type="InterPro" id="IPR011010">
    <property type="entry name" value="DNA_brk_join_enz"/>
</dbReference>
<evidence type="ECO:0000256" key="1">
    <source>
        <dbReference type="ARBA" id="ARBA00008857"/>
    </source>
</evidence>
<evidence type="ECO:0000256" key="4">
    <source>
        <dbReference type="ARBA" id="ARBA00023172"/>
    </source>
</evidence>
<dbReference type="GeneID" id="55491451"/>
<dbReference type="EMBL" id="CYPU01000006">
    <property type="protein sequence ID" value="CUH45958.1"/>
    <property type="molecule type" value="Genomic_DNA"/>
</dbReference>
<organism evidence="6 7">
    <name type="scientific">Ruegeria atlantica</name>
    <dbReference type="NCBI Taxonomy" id="81569"/>
    <lineage>
        <taxon>Bacteria</taxon>
        <taxon>Pseudomonadati</taxon>
        <taxon>Pseudomonadota</taxon>
        <taxon>Alphaproteobacteria</taxon>
        <taxon>Rhodobacterales</taxon>
        <taxon>Roseobacteraceae</taxon>
        <taxon>Ruegeria</taxon>
    </lineage>
</organism>
<name>A0A0P1E9M5_9RHOB</name>
<keyword evidence="2" id="KW-0229">DNA integration</keyword>
<dbReference type="PROSITE" id="PS51898">
    <property type="entry name" value="TYR_RECOMBINASE"/>
    <property type="match status" value="1"/>
</dbReference>
<feature type="domain" description="Tyr recombinase" evidence="5">
    <location>
        <begin position="93"/>
        <end position="257"/>
    </location>
</feature>
<sequence>MLIKHALAAYTTDHLDQLKHGRERLLQLQRLLQDFQSKPVDQITNPDLTNALARWKTSTRNRYRSACTHFWRYCRAQGWADLDPTLMGAKESPRDQVLSLDQLRMLYSVADYQGAAWSQFLRLLILTGQRPSDLRQFNPALVQDQTMIIPTSKNGTSHAIPLAPRAFVLAGMMPNQFSDFATMAHVKKRWFADAYVPVRQFQIRDIRRSFASHLCDYGADENDVDRLLNHQAAATSRGVARVYNRARRMRQKRDIMCLWEGLSFKGT</sequence>
<evidence type="ECO:0000313" key="7">
    <source>
        <dbReference type="Proteomes" id="UP000050783"/>
    </source>
</evidence>
<keyword evidence="4" id="KW-0233">DNA recombination</keyword>
<dbReference type="Gene3D" id="1.10.150.130">
    <property type="match status" value="1"/>
</dbReference>
<reference evidence="6 7" key="1">
    <citation type="submission" date="2015-09" db="EMBL/GenBank/DDBJ databases">
        <authorList>
            <consortium name="Swine Surveillance"/>
        </authorList>
    </citation>
    <scope>NUCLEOTIDE SEQUENCE [LARGE SCALE GENOMIC DNA]</scope>
    <source>
        <strain evidence="6 7">CECT 4292</strain>
    </source>
</reference>
<accession>A0A0P1E9M5</accession>
<dbReference type="InterPro" id="IPR010998">
    <property type="entry name" value="Integrase_recombinase_N"/>
</dbReference>
<dbReference type="AlphaFoldDB" id="A0A0P1E9M5"/>
<dbReference type="InterPro" id="IPR013762">
    <property type="entry name" value="Integrase-like_cat_sf"/>
</dbReference>
<dbReference type="InterPro" id="IPR050808">
    <property type="entry name" value="Phage_Integrase"/>
</dbReference>
<dbReference type="SUPFAM" id="SSF56349">
    <property type="entry name" value="DNA breaking-rejoining enzymes"/>
    <property type="match status" value="1"/>
</dbReference>
<comment type="similarity">
    <text evidence="1">Belongs to the 'phage' integrase family.</text>
</comment>
<dbReference type="RefSeq" id="WP_058275851.1">
    <property type="nucleotide sequence ID" value="NZ_CYPU01000006.1"/>
</dbReference>
<protein>
    <submittedName>
        <fullName evidence="6">Site-specific tyrosine recombinase XerD</fullName>
    </submittedName>
</protein>
<evidence type="ECO:0000313" key="6">
    <source>
        <dbReference type="EMBL" id="CUH45958.1"/>
    </source>
</evidence>
<proteinExistence type="inferred from homology"/>